<proteinExistence type="predicted"/>
<dbReference type="Proteomes" id="UP000224182">
    <property type="component" value="Unassembled WGS sequence"/>
</dbReference>
<sequence>MENKIMKTIESNQQLKELFLVKEEEYDNNCDYFQGGPQLDYIDEISLDLTFYLVNNNLNLNQINLSDWLFNYLN</sequence>
<dbReference type="RefSeq" id="WP_098974276.1">
    <property type="nucleotide sequence ID" value="NZ_CP077115.1"/>
</dbReference>
<evidence type="ECO:0000313" key="2">
    <source>
        <dbReference type="Proteomes" id="UP000224182"/>
    </source>
</evidence>
<organism evidence="1 2">
    <name type="scientific">Fusobacterium nucleatum subsp. polymorphum</name>
    <name type="common">Fusobacterium polymorphum</name>
    <dbReference type="NCBI Taxonomy" id="76857"/>
    <lineage>
        <taxon>Bacteria</taxon>
        <taxon>Fusobacteriati</taxon>
        <taxon>Fusobacteriota</taxon>
        <taxon>Fusobacteriia</taxon>
        <taxon>Fusobacteriales</taxon>
        <taxon>Fusobacteriaceae</taxon>
        <taxon>Fusobacterium</taxon>
    </lineage>
</organism>
<name>A0A2C6BQS4_FUSNP</name>
<reference evidence="1 2" key="1">
    <citation type="submission" date="2017-06" db="EMBL/GenBank/DDBJ databases">
        <title>Draft genome sequence of Fusobacterium nucleatum subsp. polymorphum KCOM 1271 (=ChDC F305).</title>
        <authorList>
            <person name="Kook J.-K."/>
            <person name="Park S.-N."/>
            <person name="Lim Y.K."/>
            <person name="Roh H."/>
        </authorList>
    </citation>
    <scope>NUCLEOTIDE SEQUENCE [LARGE SCALE GENOMIC DNA]</scope>
    <source>
        <strain evidence="2">KCOM 1271 (ChDC F305)</strain>
    </source>
</reference>
<evidence type="ECO:0000313" key="1">
    <source>
        <dbReference type="EMBL" id="PHI06573.1"/>
    </source>
</evidence>
<comment type="caution">
    <text evidence="1">The sequence shown here is derived from an EMBL/GenBank/DDBJ whole genome shotgun (WGS) entry which is preliminary data.</text>
</comment>
<dbReference type="EMBL" id="NIRN01000001">
    <property type="protein sequence ID" value="PHI06573.1"/>
    <property type="molecule type" value="Genomic_DNA"/>
</dbReference>
<dbReference type="AlphaFoldDB" id="A0A2C6BQS4"/>
<accession>A0A2C6BQS4</accession>
<gene>
    <name evidence="1" type="ORF">CBG54_05780</name>
</gene>
<protein>
    <submittedName>
        <fullName evidence="1">Uncharacterized protein</fullName>
    </submittedName>
</protein>